<dbReference type="PANTHER" id="PTHR43547">
    <property type="entry name" value="TWO-COMPONENT HISTIDINE KINASE"/>
    <property type="match status" value="1"/>
</dbReference>
<comment type="caution">
    <text evidence="3">The sequence shown here is derived from an EMBL/GenBank/DDBJ whole genome shotgun (WGS) entry which is preliminary data.</text>
</comment>
<dbReference type="SUPFAM" id="SSF55874">
    <property type="entry name" value="ATPase domain of HSP90 chaperone/DNA topoisomerase II/histidine kinase"/>
    <property type="match status" value="1"/>
</dbReference>
<keyword evidence="1" id="KW-0597">Phosphoprotein</keyword>
<dbReference type="EMBL" id="JAEPDI010000024">
    <property type="protein sequence ID" value="MCG7941250.1"/>
    <property type="molecule type" value="Genomic_DNA"/>
</dbReference>
<evidence type="ECO:0000313" key="4">
    <source>
        <dbReference type="Proteomes" id="UP000886687"/>
    </source>
</evidence>
<dbReference type="InterPro" id="IPR036890">
    <property type="entry name" value="HATPase_C_sf"/>
</dbReference>
<dbReference type="AlphaFoldDB" id="A0A9E4K9B7"/>
<dbReference type="InterPro" id="IPR005467">
    <property type="entry name" value="His_kinase_dom"/>
</dbReference>
<evidence type="ECO:0000313" key="3">
    <source>
        <dbReference type="EMBL" id="MCG7941250.1"/>
    </source>
</evidence>
<dbReference type="Gene3D" id="3.30.565.10">
    <property type="entry name" value="Histidine kinase-like ATPase, C-terminal domain"/>
    <property type="match status" value="1"/>
</dbReference>
<organism evidence="3 4">
    <name type="scientific">Candidatus Thiodiazotropha lotti</name>
    <dbReference type="NCBI Taxonomy" id="2792787"/>
    <lineage>
        <taxon>Bacteria</taxon>
        <taxon>Pseudomonadati</taxon>
        <taxon>Pseudomonadota</taxon>
        <taxon>Gammaproteobacteria</taxon>
        <taxon>Chromatiales</taxon>
        <taxon>Sedimenticolaceae</taxon>
        <taxon>Candidatus Thiodiazotropha</taxon>
    </lineage>
</organism>
<feature type="domain" description="Histidine kinase" evidence="2">
    <location>
        <begin position="9"/>
        <end position="219"/>
    </location>
</feature>
<dbReference type="Proteomes" id="UP000886687">
    <property type="component" value="Unassembled WGS sequence"/>
</dbReference>
<evidence type="ECO:0000256" key="1">
    <source>
        <dbReference type="ARBA" id="ARBA00022553"/>
    </source>
</evidence>
<evidence type="ECO:0000259" key="2">
    <source>
        <dbReference type="PROSITE" id="PS50109"/>
    </source>
</evidence>
<keyword evidence="3" id="KW-0808">Transferase</keyword>
<keyword evidence="3" id="KW-0418">Kinase</keyword>
<name>A0A9E4K9B7_9GAMM</name>
<gene>
    <name evidence="3" type="ORF">JAZ04_20655</name>
</gene>
<dbReference type="GO" id="GO:0000155">
    <property type="term" value="F:phosphorelay sensor kinase activity"/>
    <property type="evidence" value="ECO:0007669"/>
    <property type="project" value="TreeGrafter"/>
</dbReference>
<sequence>MNFPDILASLIHDMKNSLGLVINTIDDLGQEMQDQENPKLGTLQHEARRLNSNLITLLSLYKIDKGQLTPNIEEIDVEQFLYEISVDNQTTANNMGITVSYESEEGLVGYFDEWLMRSVINSLIGNGLRYTSSQILIHAEFVDDYLVLSIDDDGNGFPQSMIEAQSTQKQKKPQQGETQLGHYFASLVAHMHSNGEREGFIKLANNQRLGGGNFSIWLP</sequence>
<dbReference type="InterPro" id="IPR003594">
    <property type="entry name" value="HATPase_dom"/>
</dbReference>
<proteinExistence type="predicted"/>
<dbReference type="Pfam" id="PF02518">
    <property type="entry name" value="HATPase_c"/>
    <property type="match status" value="1"/>
</dbReference>
<dbReference type="PROSITE" id="PS50109">
    <property type="entry name" value="HIS_KIN"/>
    <property type="match status" value="1"/>
</dbReference>
<protein>
    <submittedName>
        <fullName evidence="3">HAMP domain-containing histidine kinase</fullName>
    </submittedName>
</protein>
<reference evidence="3" key="1">
    <citation type="journal article" date="2021" name="Proc. Natl. Acad. Sci. U.S.A.">
        <title>Global biogeography of chemosynthetic symbionts reveals both localized and globally distributed symbiont groups. .</title>
        <authorList>
            <person name="Osvatic J.T."/>
            <person name="Wilkins L.G.E."/>
            <person name="Leibrecht L."/>
            <person name="Leray M."/>
            <person name="Zauner S."/>
            <person name="Polzin J."/>
            <person name="Camacho Y."/>
            <person name="Gros O."/>
            <person name="van Gils J.A."/>
            <person name="Eisen J.A."/>
            <person name="Petersen J.M."/>
            <person name="Yuen B."/>
        </authorList>
    </citation>
    <scope>NUCLEOTIDE SEQUENCE</scope>
    <source>
        <strain evidence="3">MAGL173</strain>
    </source>
</reference>
<dbReference type="PANTHER" id="PTHR43547:SF2">
    <property type="entry name" value="HYBRID SIGNAL TRANSDUCTION HISTIDINE KINASE C"/>
    <property type="match status" value="1"/>
</dbReference>
<accession>A0A9E4K9B7</accession>